<dbReference type="InterPro" id="IPR013968">
    <property type="entry name" value="PKS_KR"/>
</dbReference>
<accession>A0A3Q8S706</accession>
<dbReference type="KEGG" id="plen:EIM92_22830"/>
<feature type="domain" description="Carrier" evidence="6">
    <location>
        <begin position="1219"/>
        <end position="1294"/>
    </location>
</feature>
<comment type="cofactor">
    <cofactor evidence="1">
        <name>pantetheine 4'-phosphate</name>
        <dbReference type="ChEBI" id="CHEBI:47942"/>
    </cofactor>
</comment>
<dbReference type="Gene3D" id="3.40.50.720">
    <property type="entry name" value="NAD(P)-binding Rossmann-like Domain"/>
    <property type="match status" value="1"/>
</dbReference>
<reference evidence="7 8" key="1">
    <citation type="submission" date="2018-11" db="EMBL/GenBank/DDBJ databases">
        <title>Genome sequencing of Paenibacillus lentus DSM25539(T).</title>
        <authorList>
            <person name="Kook J.-K."/>
            <person name="Park S.-N."/>
            <person name="Lim Y.K."/>
        </authorList>
    </citation>
    <scope>NUCLEOTIDE SEQUENCE [LARGE SCALE GENOMIC DNA]</scope>
    <source>
        <strain evidence="7 8">DSM 25539</strain>
    </source>
</reference>
<protein>
    <submittedName>
        <fullName evidence="7">SDR family NAD(P)-dependent oxidoreductase</fullName>
    </submittedName>
</protein>
<dbReference type="GO" id="GO:0044550">
    <property type="term" value="P:secondary metabolite biosynthetic process"/>
    <property type="evidence" value="ECO:0007669"/>
    <property type="project" value="TreeGrafter"/>
</dbReference>
<dbReference type="GO" id="GO:0017000">
    <property type="term" value="P:antibiotic biosynthetic process"/>
    <property type="evidence" value="ECO:0007669"/>
    <property type="project" value="UniProtKB-KW"/>
</dbReference>
<dbReference type="Gene3D" id="3.40.50.12780">
    <property type="entry name" value="N-terminal domain of ligase-like"/>
    <property type="match status" value="1"/>
</dbReference>
<keyword evidence="2" id="KW-0596">Phosphopantetheine</keyword>
<dbReference type="PROSITE" id="PS00012">
    <property type="entry name" value="PHOSPHOPANTETHEINE"/>
    <property type="match status" value="1"/>
</dbReference>
<dbReference type="SUPFAM" id="SSF47336">
    <property type="entry name" value="ACP-like"/>
    <property type="match status" value="1"/>
</dbReference>
<dbReference type="GO" id="GO:0008610">
    <property type="term" value="P:lipid biosynthetic process"/>
    <property type="evidence" value="ECO:0007669"/>
    <property type="project" value="UniProtKB-ARBA"/>
</dbReference>
<dbReference type="Gene3D" id="3.30.300.30">
    <property type="match status" value="1"/>
</dbReference>
<dbReference type="SUPFAM" id="SSF56801">
    <property type="entry name" value="Acetyl-CoA synthetase-like"/>
    <property type="match status" value="1"/>
</dbReference>
<dbReference type="Pfam" id="PF21394">
    <property type="entry name" value="Beta-ketacyl_N"/>
    <property type="match status" value="1"/>
</dbReference>
<dbReference type="Pfam" id="PF00668">
    <property type="entry name" value="Condensation"/>
    <property type="match status" value="1"/>
</dbReference>
<keyword evidence="5" id="KW-0045">Antibiotic biosynthesis</keyword>
<sequence>MHSKKHIRLISDIEKTLKKTKFIKEFRVTAEENLKGNQVLHVKDWLPTASHLERGEANFQSAKQKNPIDRLDDSLPWAISHGEPIKGSNDTTVPINLSDMLIQAAAQSDTGIMYILEDGSEQYISYPELLADAKRILRGLRELGLKPQDKVIFQFNKNENFVPAFWACVLGGFISVPVGTALSYQEHNADTAKLLNIWKMLNRPVILTDASSVDDVTNLKKLWSVDELVIAAAENLREHGEEQDLYVYDEDDYVLFLFTSGSTGKPKCVRHKNRSIVSRTIATVQMHAFQSEEVLLNWMPLEHVGGLVMYHILGVNLGCKQLLPRIDSFISQPLNWLKWMDAYQVTLTWAPNFAFSLINELEADLKQGQWDLSSVRHILNGGEAIVPKTAKQFLNLLRKFKLRDDCIFPSFGMSETSSGIVYSHRFRSAPKDGVHYVDKLSFHKRLRFGEQEETGVMCFTEVGGPLPGVSIRITDDMCQLVKEQHIGRVQVSGPTIMAGYDQNPEANEEAFTKDGWFDTGDLGFIKDGKLTITGRQKDIIIVNGNNFYNYEIEAIVGDVYGVLPTYAAAVPLTDPMTGMEELILFFSPADDKDLDYISNIIMQIRRVVSTSLGINPKYIIPVKRENFSRTESGKIQRNAFAERFNRGEFEDILRLLEVKREEDMTLPEWFYTREWSASPSPENSLPSGTCLIFNDSFGLGLAWASQIKRISDVIIVDEGQRFEKKAPHHYIINPKLSQDYNMLMEHLSLDHLHIDHVFHLWAFQQDNQQKRNELENLKEAQFKGSYSLLNLMQALNEHGVLPSTMTVIAPNASWFRHGDEPFFENATLPGLVKTLGYEYPQMTSTFIDIDGSSPLAQLVEIISKEWQQLDSSIVMYRQDQRYVPKLRKLKANQQYTGQMPLIRGGMYLITGGLGGVGALIAQYLIEHHDANIVIIGKTSLDEKHQANEHYADRRRTLERLQELGTRTNQVIYAQADVSSWSNLNAVLQQAFVMMNTDQINGMIHLAGIYEERLMTEQSVEFLDFMYETKVWGTYNMARLLEQYPDAMLVTSSSTSSIASGYGISAYSSANTFVEWFTEYLADKYKHVYCLAWSLWSQIGLGKQFNNMQEMLHKRGHIPITSSKGMYSFEFSLSLGEPLVYIGLDQASPDIVLLSKEAVETEILITVEFTTHDSDSSLSELYDSIRMSRGYMAEEDITLKLRHLGSLDEGRQLAISETKEEGQGIEKQLVHLLSALVQQEHVNAHDNFFDVGGNSLKAARLLSNIQSSYGVSISLRDFMENPTMSGLASRIRTAGNHLVTEQNSSAHPDSPARTKHNDRHLELTPSQLGQWILHQANPSSPCYNITFTLRFDGMLDISTLLKSVEALVKNQDALRMLIKLEGDHPRISIENNVVIGIPVTDLSALDPGIQEEHLAELIRAEANKPFNLTQDALSRFTMIKLSDYRHVLLGSMHHIISDGWSVHVLTEEIIRYYTELNEGNIPEPKGQIMSYGDFIEGQRSWFENSNAPYTEQLGYWKKALAIDVPPISLPLNYTRPPVQTYNGTILEYETGEKLASKISDACRCTKTSKYMFLLTIFATLLYRYSGQDRLRIGTVMANRNWPYSDEWIGYLANTLALDIGFTGAPTFDELLTQVKNVVLEAHEHQSIPLEIILRELKIKPDAARSPLFQVVFTVQNAQQSIYNMKQGTARLHIEANMTSKYDLSLHVYETEEDLQLRLEYNTDLFTEQTMQAFLEHYINMAESAADYCRSVPQSN</sequence>
<keyword evidence="8" id="KW-1185">Reference proteome</keyword>
<evidence type="ECO:0000256" key="1">
    <source>
        <dbReference type="ARBA" id="ARBA00001957"/>
    </source>
</evidence>
<dbReference type="PANTHER" id="PTHR45527">
    <property type="entry name" value="NONRIBOSOMAL PEPTIDE SYNTHETASE"/>
    <property type="match status" value="1"/>
</dbReference>
<dbReference type="Proteomes" id="UP000273145">
    <property type="component" value="Chromosome"/>
</dbReference>
<dbReference type="Pfam" id="PF00501">
    <property type="entry name" value="AMP-binding"/>
    <property type="match status" value="1"/>
</dbReference>
<organism evidence="7 8">
    <name type="scientific">Paenibacillus lentus</name>
    <dbReference type="NCBI Taxonomy" id="1338368"/>
    <lineage>
        <taxon>Bacteria</taxon>
        <taxon>Bacillati</taxon>
        <taxon>Bacillota</taxon>
        <taxon>Bacilli</taxon>
        <taxon>Bacillales</taxon>
        <taxon>Paenibacillaceae</taxon>
        <taxon>Paenibacillus</taxon>
    </lineage>
</organism>
<name>A0A3Q8S706_9BACL</name>
<dbReference type="InterPro" id="IPR057326">
    <property type="entry name" value="KR_dom"/>
</dbReference>
<dbReference type="InterPro" id="IPR006162">
    <property type="entry name" value="Ppantetheine_attach_site"/>
</dbReference>
<dbReference type="PANTHER" id="PTHR45527:SF1">
    <property type="entry name" value="FATTY ACID SYNTHASE"/>
    <property type="match status" value="1"/>
</dbReference>
<dbReference type="PROSITE" id="PS00455">
    <property type="entry name" value="AMP_BINDING"/>
    <property type="match status" value="1"/>
</dbReference>
<dbReference type="InterPro" id="IPR042099">
    <property type="entry name" value="ANL_N_sf"/>
</dbReference>
<dbReference type="GO" id="GO:0043041">
    <property type="term" value="P:amino acid activation for nonribosomal peptide biosynthetic process"/>
    <property type="evidence" value="ECO:0007669"/>
    <property type="project" value="TreeGrafter"/>
</dbReference>
<dbReference type="SMART" id="SM00822">
    <property type="entry name" value="PKS_KR"/>
    <property type="match status" value="1"/>
</dbReference>
<evidence type="ECO:0000259" key="6">
    <source>
        <dbReference type="PROSITE" id="PS50075"/>
    </source>
</evidence>
<dbReference type="InterPro" id="IPR020845">
    <property type="entry name" value="AMP-binding_CS"/>
</dbReference>
<evidence type="ECO:0000256" key="3">
    <source>
        <dbReference type="ARBA" id="ARBA00022553"/>
    </source>
</evidence>
<evidence type="ECO:0000313" key="7">
    <source>
        <dbReference type="EMBL" id="AZK48663.1"/>
    </source>
</evidence>
<dbReference type="InterPro" id="IPR023213">
    <property type="entry name" value="CAT-like_dom_sf"/>
</dbReference>
<dbReference type="GO" id="GO:0031177">
    <property type="term" value="F:phosphopantetheine binding"/>
    <property type="evidence" value="ECO:0007669"/>
    <property type="project" value="TreeGrafter"/>
</dbReference>
<dbReference type="InterPro" id="IPR036291">
    <property type="entry name" value="NAD(P)-bd_dom_sf"/>
</dbReference>
<dbReference type="SUPFAM" id="SSF52777">
    <property type="entry name" value="CoA-dependent acyltransferases"/>
    <property type="match status" value="2"/>
</dbReference>
<evidence type="ECO:0000256" key="5">
    <source>
        <dbReference type="ARBA" id="ARBA00023194"/>
    </source>
</evidence>
<dbReference type="OrthoDB" id="9765680at2"/>
<dbReference type="InterPro" id="IPR009081">
    <property type="entry name" value="PP-bd_ACP"/>
</dbReference>
<dbReference type="InterPro" id="IPR049490">
    <property type="entry name" value="C883_1060-like_KR_N"/>
</dbReference>
<gene>
    <name evidence="7" type="ORF">EIM92_22830</name>
</gene>
<dbReference type="PROSITE" id="PS50075">
    <property type="entry name" value="CARRIER"/>
    <property type="match status" value="1"/>
</dbReference>
<dbReference type="Pfam" id="PF00550">
    <property type="entry name" value="PP-binding"/>
    <property type="match status" value="1"/>
</dbReference>
<dbReference type="Gene3D" id="3.30.559.10">
    <property type="entry name" value="Chloramphenicol acetyltransferase-like domain"/>
    <property type="match status" value="1"/>
</dbReference>
<keyword evidence="3" id="KW-0597">Phosphoprotein</keyword>
<dbReference type="SUPFAM" id="SSF51735">
    <property type="entry name" value="NAD(P)-binding Rossmann-fold domains"/>
    <property type="match status" value="2"/>
</dbReference>
<dbReference type="CDD" id="cd08953">
    <property type="entry name" value="KR_2_SDR_x"/>
    <property type="match status" value="1"/>
</dbReference>
<dbReference type="InterPro" id="IPR001242">
    <property type="entry name" value="Condensation_dom"/>
</dbReference>
<dbReference type="InterPro" id="IPR000873">
    <property type="entry name" value="AMP-dep_synth/lig_dom"/>
</dbReference>
<evidence type="ECO:0000313" key="8">
    <source>
        <dbReference type="Proteomes" id="UP000273145"/>
    </source>
</evidence>
<dbReference type="EMBL" id="CP034248">
    <property type="protein sequence ID" value="AZK48663.1"/>
    <property type="molecule type" value="Genomic_DNA"/>
</dbReference>
<dbReference type="Gene3D" id="3.30.559.30">
    <property type="entry name" value="Nonribosomal peptide synthetase, condensation domain"/>
    <property type="match status" value="1"/>
</dbReference>
<dbReference type="Gene3D" id="1.10.1200.10">
    <property type="entry name" value="ACP-like"/>
    <property type="match status" value="1"/>
</dbReference>
<dbReference type="InterPro" id="IPR036736">
    <property type="entry name" value="ACP-like_sf"/>
</dbReference>
<proteinExistence type="predicted"/>
<dbReference type="GO" id="GO:0003824">
    <property type="term" value="F:catalytic activity"/>
    <property type="evidence" value="ECO:0007669"/>
    <property type="project" value="InterPro"/>
</dbReference>
<keyword evidence="4" id="KW-0677">Repeat</keyword>
<dbReference type="CDD" id="cd19531">
    <property type="entry name" value="LCL_NRPS-like"/>
    <property type="match status" value="1"/>
</dbReference>
<evidence type="ECO:0000256" key="4">
    <source>
        <dbReference type="ARBA" id="ARBA00022737"/>
    </source>
</evidence>
<dbReference type="InterPro" id="IPR045851">
    <property type="entry name" value="AMP-bd_C_sf"/>
</dbReference>
<dbReference type="RefSeq" id="WP_125084814.1">
    <property type="nucleotide sequence ID" value="NZ_CP034248.1"/>
</dbReference>
<dbReference type="Pfam" id="PF08659">
    <property type="entry name" value="KR"/>
    <property type="match status" value="1"/>
</dbReference>
<dbReference type="GO" id="GO:0005737">
    <property type="term" value="C:cytoplasm"/>
    <property type="evidence" value="ECO:0007669"/>
    <property type="project" value="TreeGrafter"/>
</dbReference>
<evidence type="ECO:0000256" key="2">
    <source>
        <dbReference type="ARBA" id="ARBA00022450"/>
    </source>
</evidence>